<evidence type="ECO:0000259" key="1">
    <source>
        <dbReference type="Pfam" id="PF12146"/>
    </source>
</evidence>
<dbReference type="RefSeq" id="WP_115389531.1">
    <property type="nucleotide sequence ID" value="NZ_JADZHC010000094.1"/>
</dbReference>
<organism evidence="2 3">
    <name type="scientific">Shewanella algae</name>
    <dbReference type="NCBI Taxonomy" id="38313"/>
    <lineage>
        <taxon>Bacteria</taxon>
        <taxon>Pseudomonadati</taxon>
        <taxon>Pseudomonadota</taxon>
        <taxon>Gammaproteobacteria</taxon>
        <taxon>Alteromonadales</taxon>
        <taxon>Shewanellaceae</taxon>
        <taxon>Shewanella</taxon>
    </lineage>
</organism>
<dbReference type="SUPFAM" id="SSF53474">
    <property type="entry name" value="alpha/beta-Hydrolases"/>
    <property type="match status" value="1"/>
</dbReference>
<accession>A0A379ZHS0</accession>
<dbReference type="InterPro" id="IPR000073">
    <property type="entry name" value="AB_hydrolase_1"/>
</dbReference>
<dbReference type="PRINTS" id="PR00111">
    <property type="entry name" value="ABHYDROLASE"/>
</dbReference>
<dbReference type="Proteomes" id="UP000254069">
    <property type="component" value="Unassembled WGS sequence"/>
</dbReference>
<feature type="domain" description="Serine aminopeptidase S33" evidence="1">
    <location>
        <begin position="47"/>
        <end position="298"/>
    </location>
</feature>
<dbReference type="AlphaFoldDB" id="A0A379ZHS0"/>
<keyword evidence="3" id="KW-1185">Reference proteome</keyword>
<protein>
    <submittedName>
        <fullName evidence="2">Phospholipase ytpA</fullName>
        <ecNumber evidence="2">3.1.1.-</ecNumber>
    </submittedName>
</protein>
<evidence type="ECO:0000313" key="2">
    <source>
        <dbReference type="EMBL" id="SUI62390.1"/>
    </source>
</evidence>
<name>A0A379ZHS0_9GAMM</name>
<keyword evidence="2" id="KW-0378">Hydrolase</keyword>
<gene>
    <name evidence="2" type="primary">ytpA</name>
    <name evidence="2" type="ORF">NCTC10738_01635</name>
</gene>
<sequence>MVTTQARNAEPSSTQSQLETFWQGVTHAKLAVGFGKELAYGYICHPKAKQAVVISNGRVESYLKYRELIHDFYQQGFSVYALDHIGQGLSSRLTANPHQGHIDKFQDYVDHLHCFVEQVVVSNQYEQYFLVGHSMGGAIGTLYLQQYPQRFTAAAFSAPMYGIRLPMPRNFVRWLAGKLNSYGPHTEPNYVLSGHDYRPLEFKDNQLTHSESRYQALLDLCRQRPEIQLGSPTNQWLIEALDACEKTITAARESKVPILILQAEQDTIVDNQAQIAAIGPEVILEKITGARHELFIEIDAIREQVLSIIFNFLAQRTVTHASAHATESRTQSQTEAD</sequence>
<dbReference type="Gene3D" id="3.40.50.1820">
    <property type="entry name" value="alpha/beta hydrolase"/>
    <property type="match status" value="1"/>
</dbReference>
<dbReference type="EC" id="3.1.1.-" evidence="2"/>
<proteinExistence type="predicted"/>
<reference evidence="2 3" key="1">
    <citation type="submission" date="2018-06" db="EMBL/GenBank/DDBJ databases">
        <authorList>
            <consortium name="Pathogen Informatics"/>
            <person name="Doyle S."/>
        </authorList>
    </citation>
    <scope>NUCLEOTIDE SEQUENCE [LARGE SCALE GENOMIC DNA]</scope>
    <source>
        <strain evidence="2 3">NCTC10738</strain>
    </source>
</reference>
<dbReference type="InterPro" id="IPR029058">
    <property type="entry name" value="AB_hydrolase_fold"/>
</dbReference>
<dbReference type="GO" id="GO:0016787">
    <property type="term" value="F:hydrolase activity"/>
    <property type="evidence" value="ECO:0007669"/>
    <property type="project" value="UniProtKB-KW"/>
</dbReference>
<dbReference type="PANTHER" id="PTHR11614">
    <property type="entry name" value="PHOSPHOLIPASE-RELATED"/>
    <property type="match status" value="1"/>
</dbReference>
<dbReference type="InterPro" id="IPR022742">
    <property type="entry name" value="Hydrolase_4"/>
</dbReference>
<dbReference type="Pfam" id="PF12146">
    <property type="entry name" value="Hydrolase_4"/>
    <property type="match status" value="1"/>
</dbReference>
<dbReference type="EMBL" id="UGYO01000001">
    <property type="protein sequence ID" value="SUI62390.1"/>
    <property type="molecule type" value="Genomic_DNA"/>
</dbReference>
<dbReference type="InterPro" id="IPR051044">
    <property type="entry name" value="MAG_DAG_Lipase"/>
</dbReference>
<evidence type="ECO:0000313" key="3">
    <source>
        <dbReference type="Proteomes" id="UP000254069"/>
    </source>
</evidence>